<dbReference type="SUPFAM" id="SSF56925">
    <property type="entry name" value="OMPA-like"/>
    <property type="match status" value="1"/>
</dbReference>
<evidence type="ECO:0008006" key="4">
    <source>
        <dbReference type="Google" id="ProtNLM"/>
    </source>
</evidence>
<accession>A0ABP9LDD7</accession>
<dbReference type="EMBL" id="BAABKY010000002">
    <property type="protein sequence ID" value="GAA5073974.1"/>
    <property type="molecule type" value="Genomic_DNA"/>
</dbReference>
<evidence type="ECO:0000313" key="3">
    <source>
        <dbReference type="Proteomes" id="UP001501083"/>
    </source>
</evidence>
<protein>
    <recommendedName>
        <fullName evidence="4">Outer membrane protein beta-barrel domain-containing protein</fullName>
    </recommendedName>
</protein>
<dbReference type="RefSeq" id="WP_158986353.1">
    <property type="nucleotide sequence ID" value="NZ_BAABKY010000002.1"/>
</dbReference>
<keyword evidence="3" id="KW-1185">Reference proteome</keyword>
<feature type="chain" id="PRO_5046261535" description="Outer membrane protein beta-barrel domain-containing protein" evidence="1">
    <location>
        <begin position="24"/>
        <end position="272"/>
    </location>
</feature>
<comment type="caution">
    <text evidence="2">The sequence shown here is derived from an EMBL/GenBank/DDBJ whole genome shotgun (WGS) entry which is preliminary data.</text>
</comment>
<dbReference type="Proteomes" id="UP001501083">
    <property type="component" value="Unassembled WGS sequence"/>
</dbReference>
<sequence>MKTHRTAFVAMPLLAAFSLPCFAVEPLDTFSARVGLYVTDFDTEVRADGETSAGTRVDLERDLGLDSSNNIAFVGLTWRPFDHHEFGFSYYQDDADATRRINRDIEFNDTLYETSSTVRAALDLDAYEAYYVWWAASKENWALGPRFGLLWYSMSLELSLEVDANGNQIGGQVSEKIDADLPAPTIGGSWRWAPVDDWRFSADVGYFSADVDNIDADITFGRAGVEWFPWESTGISLDYTVRKIEADAERSSFLGNLDFVDSGIRLGVTYRF</sequence>
<dbReference type="InterPro" id="IPR011250">
    <property type="entry name" value="OMP/PagP_B-barrel"/>
</dbReference>
<keyword evidence="1" id="KW-0732">Signal</keyword>
<gene>
    <name evidence="2" type="ORF">GCM10025759_15690</name>
</gene>
<name>A0ABP9LDD7_9GAMM</name>
<reference evidence="3" key="1">
    <citation type="journal article" date="2019" name="Int. J. Syst. Evol. Microbiol.">
        <title>The Global Catalogue of Microorganisms (GCM) 10K type strain sequencing project: providing services to taxonomists for standard genome sequencing and annotation.</title>
        <authorList>
            <consortium name="The Broad Institute Genomics Platform"/>
            <consortium name="The Broad Institute Genome Sequencing Center for Infectious Disease"/>
            <person name="Wu L."/>
            <person name="Ma J."/>
        </authorList>
    </citation>
    <scope>NUCLEOTIDE SEQUENCE [LARGE SCALE GENOMIC DNA]</scope>
    <source>
        <strain evidence="3">JCM 19212</strain>
    </source>
</reference>
<feature type="signal peptide" evidence="1">
    <location>
        <begin position="1"/>
        <end position="23"/>
    </location>
</feature>
<evidence type="ECO:0000256" key="1">
    <source>
        <dbReference type="SAM" id="SignalP"/>
    </source>
</evidence>
<evidence type="ECO:0000313" key="2">
    <source>
        <dbReference type="EMBL" id="GAA5073974.1"/>
    </source>
</evidence>
<proteinExistence type="predicted"/>
<organism evidence="2 3">
    <name type="scientific">Lysobacter panacisoli</name>
    <dbReference type="NCBI Taxonomy" id="1255263"/>
    <lineage>
        <taxon>Bacteria</taxon>
        <taxon>Pseudomonadati</taxon>
        <taxon>Pseudomonadota</taxon>
        <taxon>Gammaproteobacteria</taxon>
        <taxon>Lysobacterales</taxon>
        <taxon>Lysobacteraceae</taxon>
        <taxon>Lysobacter</taxon>
    </lineage>
</organism>